<dbReference type="Proteomes" id="UP000004691">
    <property type="component" value="Unassembled WGS sequence"/>
</dbReference>
<sequence length="49" mass="5221">MRYLDIDPTQPEGGEGAERVSTGTPVSGVVANASFDDDDLEPTIVRGRE</sequence>
<proteinExistence type="predicted"/>
<organism evidence="2 3">
    <name type="scientific">Saccharomonospora xinjiangensis XJ-54</name>
    <dbReference type="NCBI Taxonomy" id="882086"/>
    <lineage>
        <taxon>Bacteria</taxon>
        <taxon>Bacillati</taxon>
        <taxon>Actinomycetota</taxon>
        <taxon>Actinomycetes</taxon>
        <taxon>Pseudonocardiales</taxon>
        <taxon>Pseudonocardiaceae</taxon>
        <taxon>Saccharomonospora</taxon>
    </lineage>
</organism>
<dbReference type="AlphaFoldDB" id="I0UZV2"/>
<evidence type="ECO:0000256" key="1">
    <source>
        <dbReference type="SAM" id="MobiDB-lite"/>
    </source>
</evidence>
<gene>
    <name evidence="2" type="ORF">SacxiDRAFT_1146</name>
</gene>
<name>I0UZV2_9PSEU</name>
<reference evidence="2 3" key="1">
    <citation type="submission" date="2012-01" db="EMBL/GenBank/DDBJ databases">
        <title>Improved High-Quality Draft sequence of Saccharomonospora xinjiangensis XJ-54.</title>
        <authorList>
            <consortium name="US DOE Joint Genome Institute"/>
            <person name="Lucas S."/>
            <person name="Han J."/>
            <person name="Lapidus A."/>
            <person name="Cheng J.-F."/>
            <person name="Goodwin L."/>
            <person name="Pitluck S."/>
            <person name="Peters L."/>
            <person name="Mikhailova N."/>
            <person name="Teshima H."/>
            <person name="Detter J.C."/>
            <person name="Han C."/>
            <person name="Tapia R."/>
            <person name="Land M."/>
            <person name="Hauser L."/>
            <person name="Kyrpides N."/>
            <person name="Ivanova N."/>
            <person name="Pagani I."/>
            <person name="Brambilla E.-M."/>
            <person name="Klenk H.-P."/>
            <person name="Woyke T."/>
        </authorList>
    </citation>
    <scope>NUCLEOTIDE SEQUENCE [LARGE SCALE GENOMIC DNA]</scope>
    <source>
        <strain evidence="2 3">XJ-54</strain>
    </source>
</reference>
<feature type="region of interest" description="Disordered" evidence="1">
    <location>
        <begin position="1"/>
        <end position="49"/>
    </location>
</feature>
<evidence type="ECO:0000313" key="3">
    <source>
        <dbReference type="Proteomes" id="UP000004691"/>
    </source>
</evidence>
<protein>
    <submittedName>
        <fullName evidence="2">Uncharacterized protein</fullName>
    </submittedName>
</protein>
<keyword evidence="3" id="KW-1185">Reference proteome</keyword>
<dbReference type="HOGENOM" id="CLU_215952_0_0_11"/>
<dbReference type="EMBL" id="JH636049">
    <property type="protein sequence ID" value="EID53405.1"/>
    <property type="molecule type" value="Genomic_DNA"/>
</dbReference>
<accession>I0UZV2</accession>
<evidence type="ECO:0000313" key="2">
    <source>
        <dbReference type="EMBL" id="EID53405.1"/>
    </source>
</evidence>